<reference evidence="1 2" key="1">
    <citation type="submission" date="2016-03" db="EMBL/GenBank/DDBJ databases">
        <title>Cyphomyrmex costatus WGS genome.</title>
        <authorList>
            <person name="Nygaard S."/>
            <person name="Hu H."/>
            <person name="Boomsma J."/>
            <person name="Zhang G."/>
        </authorList>
    </citation>
    <scope>NUCLEOTIDE SEQUENCE [LARGE SCALE GENOMIC DNA]</scope>
    <source>
        <strain evidence="1">MS0001</strain>
        <tissue evidence="1">Whole body</tissue>
    </source>
</reference>
<proteinExistence type="predicted"/>
<accession>A0A195CKF8</accession>
<organism evidence="1 2">
    <name type="scientific">Cyphomyrmex costatus</name>
    <dbReference type="NCBI Taxonomy" id="456900"/>
    <lineage>
        <taxon>Eukaryota</taxon>
        <taxon>Metazoa</taxon>
        <taxon>Ecdysozoa</taxon>
        <taxon>Arthropoda</taxon>
        <taxon>Hexapoda</taxon>
        <taxon>Insecta</taxon>
        <taxon>Pterygota</taxon>
        <taxon>Neoptera</taxon>
        <taxon>Endopterygota</taxon>
        <taxon>Hymenoptera</taxon>
        <taxon>Apocrita</taxon>
        <taxon>Aculeata</taxon>
        <taxon>Formicoidea</taxon>
        <taxon>Formicidae</taxon>
        <taxon>Myrmicinae</taxon>
        <taxon>Cyphomyrmex</taxon>
    </lineage>
</organism>
<keyword evidence="2" id="KW-1185">Reference proteome</keyword>
<name>A0A195CKF8_9HYME</name>
<evidence type="ECO:0000313" key="1">
    <source>
        <dbReference type="EMBL" id="KYN01193.1"/>
    </source>
</evidence>
<protein>
    <submittedName>
        <fullName evidence="1">Uncharacterized protein</fullName>
    </submittedName>
</protein>
<sequence>MNYRVEAKGAEKYIRYTNIDTARAKGRRRRWSHSCLVRRGLRTGTHLVRKSERSQEGDQRIMYRKWTFNRSRIFLSISLSIFIYAQSDRMYAKYTSISASIDLFVRETFTQKRDDDGEGGFVQLCFYIIHQQTYIPVPIVNDLFIRAAASADFSRANKLQQWRLLGTASNGVGYLRLPTEYRSKVSRVATSFEKFLVENSSGRGLETSERWMVPGRGSYVKDHKRAAERRVRLNVPSVLAELVLSGLSHPRITGNGRFVTNSAIFLAIDC</sequence>
<dbReference type="Proteomes" id="UP000078542">
    <property type="component" value="Unassembled WGS sequence"/>
</dbReference>
<evidence type="ECO:0000313" key="2">
    <source>
        <dbReference type="Proteomes" id="UP000078542"/>
    </source>
</evidence>
<gene>
    <name evidence="1" type="ORF">ALC62_08036</name>
</gene>
<dbReference type="EMBL" id="KQ977634">
    <property type="protein sequence ID" value="KYN01193.1"/>
    <property type="molecule type" value="Genomic_DNA"/>
</dbReference>
<dbReference type="AlphaFoldDB" id="A0A195CKF8"/>